<dbReference type="AlphaFoldDB" id="S7TYP5"/>
<feature type="domain" description="Amidohydrolase-related" evidence="2">
    <location>
        <begin position="25"/>
        <end position="291"/>
    </location>
</feature>
<evidence type="ECO:0000259" key="2">
    <source>
        <dbReference type="Pfam" id="PF04909"/>
    </source>
</evidence>
<dbReference type="OrthoDB" id="5172791at2"/>
<dbReference type="PANTHER" id="PTHR21240">
    <property type="entry name" value="2-AMINO-3-CARBOXYLMUCONATE-6-SEMIALDEHYDE DECARBOXYLASE"/>
    <property type="match status" value="1"/>
</dbReference>
<keyword evidence="1" id="KW-0456">Lyase</keyword>
<dbReference type="Proteomes" id="UP000014977">
    <property type="component" value="Unassembled WGS sequence"/>
</dbReference>
<dbReference type="PANTHER" id="PTHR21240:SF28">
    <property type="entry name" value="ISO-OROTATE DECARBOXYLASE (EUROFUNG)"/>
    <property type="match status" value="1"/>
</dbReference>
<protein>
    <submittedName>
        <fullName evidence="3">Amidohydrolase 2</fullName>
    </submittedName>
</protein>
<dbReference type="CDD" id="cd01292">
    <property type="entry name" value="metallo-dependent_hydrolases"/>
    <property type="match status" value="1"/>
</dbReference>
<dbReference type="InterPro" id="IPR006680">
    <property type="entry name" value="Amidohydro-rel"/>
</dbReference>
<organism evidence="3 4">
    <name type="scientific">Desulfococcus multivorans DSM 2059</name>
    <dbReference type="NCBI Taxonomy" id="1121405"/>
    <lineage>
        <taxon>Bacteria</taxon>
        <taxon>Pseudomonadati</taxon>
        <taxon>Thermodesulfobacteriota</taxon>
        <taxon>Desulfobacteria</taxon>
        <taxon>Desulfobacterales</taxon>
        <taxon>Desulfococcaceae</taxon>
        <taxon>Desulfococcus</taxon>
    </lineage>
</organism>
<gene>
    <name evidence="3" type="ORF">dsmv_1844</name>
</gene>
<dbReference type="InterPro" id="IPR032465">
    <property type="entry name" value="ACMSD"/>
</dbReference>
<dbReference type="STRING" id="897.B2D07_00285"/>
<dbReference type="SUPFAM" id="SSF51556">
    <property type="entry name" value="Metallo-dependent hydrolases"/>
    <property type="match status" value="1"/>
</dbReference>
<dbReference type="InterPro" id="IPR032466">
    <property type="entry name" value="Metal_Hydrolase"/>
</dbReference>
<comment type="caution">
    <text evidence="3">The sequence shown here is derived from an EMBL/GenBank/DDBJ whole genome shotgun (WGS) entry which is preliminary data.</text>
</comment>
<accession>S7TYP5</accession>
<keyword evidence="3" id="KW-0378">Hydrolase</keyword>
<sequence length="299" mass="34479">MLSPDLPTLNDSEGDAIPRGFPRVIDAHIHIFPDNLFEAIRRWFDRNAWHIRYALTAAEVFDFLLSRGVNHIIALQYAHSPGIARDLNQFMVRQCRRYRGRVTGMATVFPGEEGADTILQEAFDDGLGGVKLHTHVQCFDIDSDAAHLIFDVCQSNRKPVVIHFGKEPKSPVYRCDPHKICAADKLESVLVNFPDLHICVPHLGFSEIREYRQLIEKYDHLWLDTTMVLTDYFPIADPIDLKHYRLDRIMYGSDFPNIPYAWDRELKRLRDSGLTDEELDRVLNRNASEFFAIRESPAS</sequence>
<keyword evidence="4" id="KW-1185">Reference proteome</keyword>
<dbReference type="RefSeq" id="WP_020876226.1">
    <property type="nucleotide sequence ID" value="NZ_ATHJ01000071.1"/>
</dbReference>
<dbReference type="GO" id="GO:0005737">
    <property type="term" value="C:cytoplasm"/>
    <property type="evidence" value="ECO:0007669"/>
    <property type="project" value="TreeGrafter"/>
</dbReference>
<dbReference type="GO" id="GO:0019748">
    <property type="term" value="P:secondary metabolic process"/>
    <property type="evidence" value="ECO:0007669"/>
    <property type="project" value="TreeGrafter"/>
</dbReference>
<dbReference type="Gene3D" id="3.20.20.140">
    <property type="entry name" value="Metal-dependent hydrolases"/>
    <property type="match status" value="1"/>
</dbReference>
<dbReference type="GO" id="GO:0016831">
    <property type="term" value="F:carboxy-lyase activity"/>
    <property type="evidence" value="ECO:0007669"/>
    <property type="project" value="InterPro"/>
</dbReference>
<evidence type="ECO:0000313" key="4">
    <source>
        <dbReference type="Proteomes" id="UP000014977"/>
    </source>
</evidence>
<reference evidence="3 4" key="1">
    <citation type="journal article" date="2013" name="Genome Announc.">
        <title>Draft genome sequences for three mercury-methylating, sulfate-reducing bacteria.</title>
        <authorList>
            <person name="Brown S.D."/>
            <person name="Hurt R.A.Jr."/>
            <person name="Gilmour C.C."/>
            <person name="Elias D.A."/>
        </authorList>
    </citation>
    <scope>NUCLEOTIDE SEQUENCE [LARGE SCALE GENOMIC DNA]</scope>
    <source>
        <strain evidence="3 4">DSM 2059</strain>
    </source>
</reference>
<dbReference type="GO" id="GO:0016787">
    <property type="term" value="F:hydrolase activity"/>
    <property type="evidence" value="ECO:0007669"/>
    <property type="project" value="UniProtKB-KW"/>
</dbReference>
<evidence type="ECO:0000313" key="3">
    <source>
        <dbReference type="EMBL" id="EPR41845.1"/>
    </source>
</evidence>
<dbReference type="eggNOG" id="COG2159">
    <property type="taxonomic scope" value="Bacteria"/>
</dbReference>
<name>S7TYP5_DESML</name>
<proteinExistence type="predicted"/>
<dbReference type="Pfam" id="PF04909">
    <property type="entry name" value="Amidohydro_2"/>
    <property type="match status" value="1"/>
</dbReference>
<dbReference type="EMBL" id="ATHJ01000071">
    <property type="protein sequence ID" value="EPR41845.1"/>
    <property type="molecule type" value="Genomic_DNA"/>
</dbReference>
<evidence type="ECO:0000256" key="1">
    <source>
        <dbReference type="ARBA" id="ARBA00023239"/>
    </source>
</evidence>